<protein>
    <recommendedName>
        <fullName evidence="3">Helix-turn-helix protein</fullName>
    </recommendedName>
</protein>
<dbReference type="KEGG" id="cpas:Clopa_2262"/>
<dbReference type="EMBL" id="CP003261">
    <property type="protein sequence ID" value="AGK97132.1"/>
    <property type="molecule type" value="Genomic_DNA"/>
</dbReference>
<dbReference type="RefSeq" id="WP_015615438.1">
    <property type="nucleotide sequence ID" value="NC_021182.1"/>
</dbReference>
<gene>
    <name evidence="1" type="ORF">Clopa_2262</name>
</gene>
<dbReference type="AlphaFoldDB" id="R4K208"/>
<dbReference type="PATRIC" id="fig|86416.3.peg.2243"/>
<dbReference type="Proteomes" id="UP000013523">
    <property type="component" value="Chromosome"/>
</dbReference>
<accession>R4K208</accession>
<dbReference type="HOGENOM" id="CLU_3231855_0_0_9"/>
<name>R4K208_CLOPA</name>
<evidence type="ECO:0000313" key="1">
    <source>
        <dbReference type="EMBL" id="AGK97132.1"/>
    </source>
</evidence>
<evidence type="ECO:0000313" key="2">
    <source>
        <dbReference type="Proteomes" id="UP000013523"/>
    </source>
</evidence>
<sequence>MNDELSFGKFISDKRKAQGVTLRGMADLVGISNLEISVFANGS</sequence>
<proteinExistence type="predicted"/>
<evidence type="ECO:0008006" key="3">
    <source>
        <dbReference type="Google" id="ProtNLM"/>
    </source>
</evidence>
<keyword evidence="2" id="KW-1185">Reference proteome</keyword>
<reference evidence="1 2" key="1">
    <citation type="submission" date="2012-01" db="EMBL/GenBank/DDBJ databases">
        <title>Complete sequence of chromosome of Clostridium pasteurianum BC1.</title>
        <authorList>
            <consortium name="US DOE Joint Genome Institute"/>
            <person name="Lucas S."/>
            <person name="Han J."/>
            <person name="Lapidus A."/>
            <person name="Cheng J.-F."/>
            <person name="Goodwin L."/>
            <person name="Pitluck S."/>
            <person name="Peters L."/>
            <person name="Mikhailova N."/>
            <person name="Teshima H."/>
            <person name="Detter J.C."/>
            <person name="Han C."/>
            <person name="Tapia R."/>
            <person name="Land M."/>
            <person name="Hauser L."/>
            <person name="Kyrpides N."/>
            <person name="Ivanova N."/>
            <person name="Pagani I."/>
            <person name="Dunn J."/>
            <person name="Taghavi S."/>
            <person name="Francis A."/>
            <person name="van der Lelie D."/>
            <person name="Woyke T."/>
        </authorList>
    </citation>
    <scope>NUCLEOTIDE SEQUENCE [LARGE SCALE GENOMIC DNA]</scope>
    <source>
        <strain evidence="1 2">BC1</strain>
    </source>
</reference>
<organism evidence="1 2">
    <name type="scientific">Clostridium pasteurianum BC1</name>
    <dbReference type="NCBI Taxonomy" id="86416"/>
    <lineage>
        <taxon>Bacteria</taxon>
        <taxon>Bacillati</taxon>
        <taxon>Bacillota</taxon>
        <taxon>Clostridia</taxon>
        <taxon>Eubacteriales</taxon>
        <taxon>Clostridiaceae</taxon>
        <taxon>Clostridium</taxon>
    </lineage>
</organism>